<evidence type="ECO:0000313" key="2">
    <source>
        <dbReference type="Proteomes" id="UP000499080"/>
    </source>
</evidence>
<protein>
    <submittedName>
        <fullName evidence="1">Uncharacterized protein</fullName>
    </submittedName>
</protein>
<gene>
    <name evidence="1" type="ORF">AVEN_9373_1</name>
</gene>
<dbReference type="Proteomes" id="UP000499080">
    <property type="component" value="Unassembled WGS sequence"/>
</dbReference>
<dbReference type="PANTHER" id="PTHR47018">
    <property type="entry name" value="CXC DOMAIN-CONTAINING PROTEIN-RELATED"/>
    <property type="match status" value="1"/>
</dbReference>
<sequence>MSLPGWSGFMEEATQRNPYEHSRVLCLPFINGPPSQFDTIVTTIRTSKRKCETFNMKTCFVTFDQPLYIKAQEIFSNNLEFKDIVVRLGGFQTLMSYMGAIGTIMTESCLKELFQSIYALNTVDKLVSGHAYARAVRCHGLAHRVRDQFIMETVSFSEEAKAVIESMFTSIDETALLKADENEIVQIFTTKFKEAVQKLERRGPTAKLWVQYFHMTTLIKQFIEAERLGNWDLHITTI</sequence>
<name>A0A4Y2DJA7_ARAVE</name>
<comment type="caution">
    <text evidence="1">The sequence shown here is derived from an EMBL/GenBank/DDBJ whole genome shotgun (WGS) entry which is preliminary data.</text>
</comment>
<accession>A0A4Y2DJA7</accession>
<dbReference type="OrthoDB" id="6760255at2759"/>
<organism evidence="1 2">
    <name type="scientific">Araneus ventricosus</name>
    <name type="common">Orbweaver spider</name>
    <name type="synonym">Epeira ventricosa</name>
    <dbReference type="NCBI Taxonomy" id="182803"/>
    <lineage>
        <taxon>Eukaryota</taxon>
        <taxon>Metazoa</taxon>
        <taxon>Ecdysozoa</taxon>
        <taxon>Arthropoda</taxon>
        <taxon>Chelicerata</taxon>
        <taxon>Arachnida</taxon>
        <taxon>Araneae</taxon>
        <taxon>Araneomorphae</taxon>
        <taxon>Entelegynae</taxon>
        <taxon>Araneoidea</taxon>
        <taxon>Araneidae</taxon>
        <taxon>Araneus</taxon>
    </lineage>
</organism>
<dbReference type="PANTHER" id="PTHR47018:SF3">
    <property type="entry name" value="MYCBP-ASSOCIATED PROTEIN"/>
    <property type="match status" value="1"/>
</dbReference>
<dbReference type="EMBL" id="BGPR01000379">
    <property type="protein sequence ID" value="GBM16781.1"/>
    <property type="molecule type" value="Genomic_DNA"/>
</dbReference>
<proteinExistence type="predicted"/>
<reference evidence="1 2" key="1">
    <citation type="journal article" date="2019" name="Sci. Rep.">
        <title>Orb-weaving spider Araneus ventricosus genome elucidates the spidroin gene catalogue.</title>
        <authorList>
            <person name="Kono N."/>
            <person name="Nakamura H."/>
            <person name="Ohtoshi R."/>
            <person name="Moran D.A.P."/>
            <person name="Shinohara A."/>
            <person name="Yoshida Y."/>
            <person name="Fujiwara M."/>
            <person name="Mori M."/>
            <person name="Tomita M."/>
            <person name="Arakawa K."/>
        </authorList>
    </citation>
    <scope>NUCLEOTIDE SEQUENCE [LARGE SCALE GENOMIC DNA]</scope>
</reference>
<dbReference type="AlphaFoldDB" id="A0A4Y2DJA7"/>
<evidence type="ECO:0000313" key="1">
    <source>
        <dbReference type="EMBL" id="GBM16781.1"/>
    </source>
</evidence>
<keyword evidence="2" id="KW-1185">Reference proteome</keyword>